<evidence type="ECO:0000313" key="2">
    <source>
        <dbReference type="EMBL" id="SVE62756.1"/>
    </source>
</evidence>
<dbReference type="InterPro" id="IPR023213">
    <property type="entry name" value="CAT-like_dom_sf"/>
</dbReference>
<accession>A0A383F0U8</accession>
<proteinExistence type="predicted"/>
<dbReference type="GO" id="GO:0003824">
    <property type="term" value="F:catalytic activity"/>
    <property type="evidence" value="ECO:0007669"/>
    <property type="project" value="InterPro"/>
</dbReference>
<feature type="domain" description="Condensation" evidence="1">
    <location>
        <begin position="1"/>
        <end position="219"/>
    </location>
</feature>
<feature type="non-terminal residue" evidence="2">
    <location>
        <position position="1"/>
    </location>
</feature>
<feature type="non-terminal residue" evidence="2">
    <location>
        <position position="228"/>
    </location>
</feature>
<dbReference type="AlphaFoldDB" id="A0A383F0U8"/>
<organism evidence="2">
    <name type="scientific">marine metagenome</name>
    <dbReference type="NCBI Taxonomy" id="408172"/>
    <lineage>
        <taxon>unclassified sequences</taxon>
        <taxon>metagenomes</taxon>
        <taxon>ecological metagenomes</taxon>
    </lineage>
</organism>
<evidence type="ECO:0000259" key="1">
    <source>
        <dbReference type="Pfam" id="PF00668"/>
    </source>
</evidence>
<dbReference type="EMBL" id="UINC01230569">
    <property type="protein sequence ID" value="SVE62756.1"/>
    <property type="molecule type" value="Genomic_DNA"/>
</dbReference>
<dbReference type="Pfam" id="PF00668">
    <property type="entry name" value="Condensation"/>
    <property type="match status" value="1"/>
</dbReference>
<dbReference type="CDD" id="cd19531">
    <property type="entry name" value="LCL_NRPS-like"/>
    <property type="match status" value="1"/>
</dbReference>
<dbReference type="InterPro" id="IPR001242">
    <property type="entry name" value="Condensation_dom"/>
</dbReference>
<reference evidence="2" key="1">
    <citation type="submission" date="2018-05" db="EMBL/GenBank/DDBJ databases">
        <authorList>
            <person name="Lanie J.A."/>
            <person name="Ng W.-L."/>
            <person name="Kazmierczak K.M."/>
            <person name="Andrzejewski T.M."/>
            <person name="Davidsen T.M."/>
            <person name="Wayne K.J."/>
            <person name="Tettelin H."/>
            <person name="Glass J.I."/>
            <person name="Rusch D."/>
            <person name="Podicherti R."/>
            <person name="Tsui H.-C.T."/>
            <person name="Winkler M.E."/>
        </authorList>
    </citation>
    <scope>NUCLEOTIDE SEQUENCE</scope>
</reference>
<dbReference type="PANTHER" id="PTHR45398">
    <property type="match status" value="1"/>
</dbReference>
<dbReference type="SUPFAM" id="SSF52777">
    <property type="entry name" value="CoA-dependent acyltransferases"/>
    <property type="match status" value="2"/>
</dbReference>
<dbReference type="Gene3D" id="3.30.559.10">
    <property type="entry name" value="Chloramphenicol acetyltransferase-like domain"/>
    <property type="match status" value="1"/>
</dbReference>
<dbReference type="Gene3D" id="3.30.559.30">
    <property type="entry name" value="Nonribosomal peptide synthetase, condensation domain"/>
    <property type="match status" value="1"/>
</dbReference>
<sequence length="228" mass="25422">VADGWSMEIIVTELEQLYRMLISEASLPPGELELQYADYAVWQRKAARDGGLEPELRYWAQQLEGAPTVLDLPADHRRPPVRSSRGGTVAFEIGPGLAEDLRVLGQDAEATRYMVLLAAFSTFLYRIGGQDDVVIGSPVAGRTRRELEPLIGFFVNTLPLRCQLTGNPTFQELLSRVKRTVADAYGHQHLPFEKLVERLNPDRNPSHTPIFQVVFGYQESPPPGVSLP</sequence>
<gene>
    <name evidence="2" type="ORF">METZ01_LOCUS515610</name>
</gene>
<dbReference type="PANTHER" id="PTHR45398:SF1">
    <property type="entry name" value="ENZYME, PUTATIVE (JCVI)-RELATED"/>
    <property type="match status" value="1"/>
</dbReference>
<protein>
    <recommendedName>
        <fullName evidence="1">Condensation domain-containing protein</fullName>
    </recommendedName>
</protein>
<name>A0A383F0U8_9ZZZZ</name>